<dbReference type="PANTHER" id="PTHR38926:SF2">
    <property type="entry name" value="F-BOX_LRR-REPEAT PROTEIN 21-RELATED"/>
    <property type="match status" value="1"/>
</dbReference>
<proteinExistence type="predicted"/>
<reference evidence="2" key="1">
    <citation type="journal article" date="2013" name="Nat. Biotechnol.">
        <title>Draft genome sequence of chickpea (Cicer arietinum) provides a resource for trait improvement.</title>
        <authorList>
            <person name="Varshney R.K."/>
            <person name="Song C."/>
            <person name="Saxena R.K."/>
            <person name="Azam S."/>
            <person name="Yu S."/>
            <person name="Sharpe A.G."/>
            <person name="Cannon S."/>
            <person name="Baek J."/>
            <person name="Rosen B.D."/>
            <person name="Tar'an B."/>
            <person name="Millan T."/>
            <person name="Zhang X."/>
            <person name="Ramsay L.D."/>
            <person name="Iwata A."/>
            <person name="Wang Y."/>
            <person name="Nelson W."/>
            <person name="Farmer A.D."/>
            <person name="Gaur P.M."/>
            <person name="Soderlund C."/>
            <person name="Penmetsa R.V."/>
            <person name="Xu C."/>
            <person name="Bharti A.K."/>
            <person name="He W."/>
            <person name="Winter P."/>
            <person name="Zhao S."/>
            <person name="Hane J.K."/>
            <person name="Carrasquilla-Garcia N."/>
            <person name="Condie J.A."/>
            <person name="Upadhyaya H.D."/>
            <person name="Luo M.C."/>
            <person name="Thudi M."/>
            <person name="Gowda C.L."/>
            <person name="Singh N.P."/>
            <person name="Lichtenzveig J."/>
            <person name="Gali K.K."/>
            <person name="Rubio J."/>
            <person name="Nadarajan N."/>
            <person name="Dolezel J."/>
            <person name="Bansal K.C."/>
            <person name="Xu X."/>
            <person name="Edwards D."/>
            <person name="Zhang G."/>
            <person name="Kahl G."/>
            <person name="Gil J."/>
            <person name="Singh K.B."/>
            <person name="Datta S.K."/>
            <person name="Jackson S.A."/>
            <person name="Wang J."/>
            <person name="Cook D.R."/>
        </authorList>
    </citation>
    <scope>NUCLEOTIDE SEQUENCE [LARGE SCALE GENOMIC DNA]</scope>
    <source>
        <strain evidence="2">cv. CDC Frontier</strain>
    </source>
</reference>
<dbReference type="SUPFAM" id="SSF52047">
    <property type="entry name" value="RNI-like"/>
    <property type="match status" value="1"/>
</dbReference>
<organism evidence="2 3">
    <name type="scientific">Cicer arietinum</name>
    <name type="common">Chickpea</name>
    <name type="synonym">Garbanzo</name>
    <dbReference type="NCBI Taxonomy" id="3827"/>
    <lineage>
        <taxon>Eukaryota</taxon>
        <taxon>Viridiplantae</taxon>
        <taxon>Streptophyta</taxon>
        <taxon>Embryophyta</taxon>
        <taxon>Tracheophyta</taxon>
        <taxon>Spermatophyta</taxon>
        <taxon>Magnoliopsida</taxon>
        <taxon>eudicotyledons</taxon>
        <taxon>Gunneridae</taxon>
        <taxon>Pentapetalae</taxon>
        <taxon>rosids</taxon>
        <taxon>fabids</taxon>
        <taxon>Fabales</taxon>
        <taxon>Fabaceae</taxon>
        <taxon>Papilionoideae</taxon>
        <taxon>50 kb inversion clade</taxon>
        <taxon>NPAAA clade</taxon>
        <taxon>Hologalegina</taxon>
        <taxon>IRL clade</taxon>
        <taxon>Cicereae</taxon>
        <taxon>Cicer</taxon>
    </lineage>
</organism>
<dbReference type="GeneID" id="101502672"/>
<reference evidence="3" key="2">
    <citation type="submission" date="2025-08" db="UniProtKB">
        <authorList>
            <consortium name="RefSeq"/>
        </authorList>
    </citation>
    <scope>IDENTIFICATION</scope>
    <source>
        <tissue evidence="3">Etiolated seedlings</tissue>
    </source>
</reference>
<keyword evidence="2" id="KW-1185">Reference proteome</keyword>
<dbReference type="InterPro" id="IPR001611">
    <property type="entry name" value="Leu-rich_rpt"/>
</dbReference>
<gene>
    <name evidence="3" type="primary">LOC101502672</name>
</gene>
<dbReference type="Gene3D" id="1.20.1280.50">
    <property type="match status" value="1"/>
</dbReference>
<feature type="domain" description="F-box" evidence="1">
    <location>
        <begin position="20"/>
        <end position="67"/>
    </location>
</feature>
<dbReference type="SUPFAM" id="SSF81383">
    <property type="entry name" value="F-box domain"/>
    <property type="match status" value="1"/>
</dbReference>
<accession>A0A1S2YD95</accession>
<dbReference type="Pfam" id="PF12937">
    <property type="entry name" value="F-box-like"/>
    <property type="match status" value="1"/>
</dbReference>
<dbReference type="PROSITE" id="PS50181">
    <property type="entry name" value="FBOX"/>
    <property type="match status" value="1"/>
</dbReference>
<protein>
    <submittedName>
        <fullName evidence="3">F-box/LRR-repeat protein 23</fullName>
    </submittedName>
</protein>
<dbReference type="PANTHER" id="PTHR38926">
    <property type="entry name" value="F-BOX DOMAIN CONTAINING PROTEIN, EXPRESSED"/>
    <property type="match status" value="1"/>
</dbReference>
<dbReference type="InterPro" id="IPR036047">
    <property type="entry name" value="F-box-like_dom_sf"/>
</dbReference>
<dbReference type="KEGG" id="cam:101502672"/>
<dbReference type="eggNOG" id="KOG1947">
    <property type="taxonomic scope" value="Eukaryota"/>
</dbReference>
<evidence type="ECO:0000313" key="2">
    <source>
        <dbReference type="Proteomes" id="UP000087171"/>
    </source>
</evidence>
<dbReference type="Proteomes" id="UP000087171">
    <property type="component" value="Chromosome Ca6"/>
</dbReference>
<dbReference type="PaxDb" id="3827-XP_004503131.1"/>
<dbReference type="InterPro" id="IPR032675">
    <property type="entry name" value="LRR_dom_sf"/>
</dbReference>
<dbReference type="Pfam" id="PF13516">
    <property type="entry name" value="LRR_6"/>
    <property type="match status" value="2"/>
</dbReference>
<dbReference type="CDD" id="cd22164">
    <property type="entry name" value="F-box_AtSKIP19-like"/>
    <property type="match status" value="1"/>
</dbReference>
<name>A0A1S2YD95_CICAR</name>
<dbReference type="OrthoDB" id="2095648at2759"/>
<dbReference type="Gene3D" id="3.80.10.10">
    <property type="entry name" value="Ribonuclease Inhibitor"/>
    <property type="match status" value="1"/>
</dbReference>
<dbReference type="RefSeq" id="XP_004503131.1">
    <property type="nucleotide sequence ID" value="XM_004503074.1"/>
</dbReference>
<dbReference type="InterPro" id="IPR001810">
    <property type="entry name" value="F-box_dom"/>
</dbReference>
<evidence type="ECO:0000313" key="3">
    <source>
        <dbReference type="RefSeq" id="XP_004503131.1"/>
    </source>
</evidence>
<sequence>MASCSRPSKELKLDNTIGLGPNWVELPRDLTSKILHMLSAVEIVINARQVCPMWRNICKDHLMWRTIEMIGGRKSPHDLEKICMFALDHGRNHVEEINIEYFASDELIKHIADRTGNLRRMRISKCLDISDKVMSDAAKKFSLLEELELSFNDLSKDSLEAIGENCPRLKILKFNRTYKGINCMSYKGFKCDKEALAIAKTMPKLQHLQLWGNKLTNEGLVAILDGCPLLESLDLRFCYNIVLRGNLEKRCYENIKDLRHPNEYIDENDDDDDFVYEFYCECRVRGSKGMKGKKITRMDYYKFH</sequence>
<evidence type="ECO:0000259" key="1">
    <source>
        <dbReference type="PROSITE" id="PS50181"/>
    </source>
</evidence>
<dbReference type="AlphaFoldDB" id="A0A1S2YD95"/>